<dbReference type="InterPro" id="IPR004662">
    <property type="entry name" value="AcgluKinase_fam"/>
</dbReference>
<dbReference type="GO" id="GO:0005524">
    <property type="term" value="F:ATP binding"/>
    <property type="evidence" value="ECO:0007669"/>
    <property type="project" value="UniProtKB-KW"/>
</dbReference>
<keyword evidence="5 11" id="KW-0418">Kinase</keyword>
<dbReference type="GO" id="GO:0003991">
    <property type="term" value="F:acetylglutamate kinase activity"/>
    <property type="evidence" value="ECO:0007669"/>
    <property type="project" value="TreeGrafter"/>
</dbReference>
<comment type="caution">
    <text evidence="11">The sequence shown here is derived from an EMBL/GenBank/DDBJ whole genome shotgun (WGS) entry which is preliminary data.</text>
</comment>
<keyword evidence="6" id="KW-0067">ATP-binding</keyword>
<sequence>MMIVKIGGGEAVNLNGIVADLAGLEEPFIIVHGANALRDRLAEQLKAPKKVLQSVSGYSSVFTDETALDIMMMAYAGLRNKRLVELCQRHGINAVGLSGLDGKVIQGKRNNGIRIKENGKLRIVRDFSGKPRSINTELLTLLLQNGYTPVLSVPIIDENNFAINSENDDIVAVLQNALNAEKVVQLIEAPGFLDDPADPVSLVATMQKDELARREEQVSGRMKRKILALRKLFESGQCTVYISDGRTEHPLRDALDGKGTVIQ</sequence>
<protein>
    <recommendedName>
        <fullName evidence="1">Acetylglutamate kinase</fullName>
    </recommendedName>
    <alternativeName>
        <fullName evidence="8">N-acetyl-L-glutamate 5-phosphotransferase</fullName>
    </alternativeName>
    <alternativeName>
        <fullName evidence="9">NAG kinase</fullName>
    </alternativeName>
</protein>
<keyword evidence="4" id="KW-0547">Nucleotide-binding</keyword>
<dbReference type="InterPro" id="IPR036393">
    <property type="entry name" value="AceGlu_kinase-like_sf"/>
</dbReference>
<reference evidence="11" key="1">
    <citation type="journal article" date="2020" name="mSystems">
        <title>Genome- and Community-Level Interaction Insights into Carbon Utilization and Element Cycling Functions of Hydrothermarchaeota in Hydrothermal Sediment.</title>
        <authorList>
            <person name="Zhou Z."/>
            <person name="Liu Y."/>
            <person name="Xu W."/>
            <person name="Pan J."/>
            <person name="Luo Z.H."/>
            <person name="Li M."/>
        </authorList>
    </citation>
    <scope>NUCLEOTIDE SEQUENCE [LARGE SCALE GENOMIC DNA]</scope>
    <source>
        <strain evidence="11">HyVt-577</strain>
    </source>
</reference>
<evidence type="ECO:0000313" key="11">
    <source>
        <dbReference type="EMBL" id="HGY55171.1"/>
    </source>
</evidence>
<evidence type="ECO:0000256" key="8">
    <source>
        <dbReference type="ARBA" id="ARBA00030178"/>
    </source>
</evidence>
<name>A0A7V4WVB4_CALAY</name>
<gene>
    <name evidence="11" type="ORF">ENK44_05710</name>
</gene>
<dbReference type="PIRSF" id="PIRSF000728">
    <property type="entry name" value="NAGK"/>
    <property type="match status" value="1"/>
</dbReference>
<comment type="pathway">
    <text evidence="7">Amino-acid biosynthesis.</text>
</comment>
<evidence type="ECO:0000256" key="6">
    <source>
        <dbReference type="ARBA" id="ARBA00022840"/>
    </source>
</evidence>
<dbReference type="Pfam" id="PF00696">
    <property type="entry name" value="AA_kinase"/>
    <property type="match status" value="1"/>
</dbReference>
<evidence type="ECO:0000256" key="4">
    <source>
        <dbReference type="ARBA" id="ARBA00022741"/>
    </source>
</evidence>
<dbReference type="AlphaFoldDB" id="A0A7V4WVB4"/>
<keyword evidence="2" id="KW-0028">Amino-acid biosynthesis</keyword>
<dbReference type="EMBL" id="DRQG01000053">
    <property type="protein sequence ID" value="HGY55171.1"/>
    <property type="molecule type" value="Genomic_DNA"/>
</dbReference>
<evidence type="ECO:0000256" key="5">
    <source>
        <dbReference type="ARBA" id="ARBA00022777"/>
    </source>
</evidence>
<dbReference type="NCBIfam" id="NF010659">
    <property type="entry name" value="PRK14058.1-1"/>
    <property type="match status" value="1"/>
</dbReference>
<dbReference type="GO" id="GO:0006526">
    <property type="term" value="P:L-arginine biosynthetic process"/>
    <property type="evidence" value="ECO:0007669"/>
    <property type="project" value="TreeGrafter"/>
</dbReference>
<evidence type="ECO:0000256" key="1">
    <source>
        <dbReference type="ARBA" id="ARBA00021197"/>
    </source>
</evidence>
<organism evidence="11">
    <name type="scientific">Caldithrix abyssi</name>
    <dbReference type="NCBI Taxonomy" id="187145"/>
    <lineage>
        <taxon>Bacteria</taxon>
        <taxon>Pseudomonadati</taxon>
        <taxon>Calditrichota</taxon>
        <taxon>Calditrichia</taxon>
        <taxon>Calditrichales</taxon>
        <taxon>Calditrichaceae</taxon>
        <taxon>Caldithrix</taxon>
    </lineage>
</organism>
<evidence type="ECO:0000256" key="2">
    <source>
        <dbReference type="ARBA" id="ARBA00022605"/>
    </source>
</evidence>
<proteinExistence type="predicted"/>
<dbReference type="GO" id="GO:0005737">
    <property type="term" value="C:cytoplasm"/>
    <property type="evidence" value="ECO:0007669"/>
    <property type="project" value="InterPro"/>
</dbReference>
<keyword evidence="3" id="KW-0808">Transferase</keyword>
<evidence type="ECO:0000256" key="7">
    <source>
        <dbReference type="ARBA" id="ARBA00029440"/>
    </source>
</evidence>
<dbReference type="InterPro" id="IPR001048">
    <property type="entry name" value="Asp/Glu/Uridylate_kinase"/>
</dbReference>
<dbReference type="PANTHER" id="PTHR23342">
    <property type="entry name" value="N-ACETYLGLUTAMATE SYNTHASE"/>
    <property type="match status" value="1"/>
</dbReference>
<feature type="domain" description="Aspartate/glutamate/uridylate kinase" evidence="10">
    <location>
        <begin position="2"/>
        <end position="242"/>
    </location>
</feature>
<dbReference type="Gene3D" id="3.40.1160.10">
    <property type="entry name" value="Acetylglutamate kinase-like"/>
    <property type="match status" value="1"/>
</dbReference>
<accession>A0A7V4WVB4</accession>
<evidence type="ECO:0000259" key="10">
    <source>
        <dbReference type="Pfam" id="PF00696"/>
    </source>
</evidence>
<evidence type="ECO:0000256" key="9">
    <source>
        <dbReference type="ARBA" id="ARBA00030639"/>
    </source>
</evidence>
<dbReference type="SUPFAM" id="SSF53633">
    <property type="entry name" value="Carbamate kinase-like"/>
    <property type="match status" value="1"/>
</dbReference>
<dbReference type="Proteomes" id="UP000885779">
    <property type="component" value="Unassembled WGS sequence"/>
</dbReference>
<dbReference type="PANTHER" id="PTHR23342:SF20">
    <property type="entry name" value="[LYSW]-AMINOADIPATE KINASE"/>
    <property type="match status" value="1"/>
</dbReference>
<evidence type="ECO:0000256" key="3">
    <source>
        <dbReference type="ARBA" id="ARBA00022679"/>
    </source>
</evidence>